<evidence type="ECO:0000313" key="3">
    <source>
        <dbReference type="EMBL" id="CCD15277.1"/>
    </source>
</evidence>
<dbReference type="EMBL" id="CAEQ01001855">
    <property type="protein sequence ID" value="CCD15277.1"/>
    <property type="molecule type" value="Genomic_DNA"/>
</dbReference>
<dbReference type="AlphaFoldDB" id="F9WDC4"/>
<accession>F9WDC4</accession>
<gene>
    <name evidence="3" type="ORF">TCIL3000_0_06000</name>
</gene>
<feature type="region of interest" description="Disordered" evidence="1">
    <location>
        <begin position="26"/>
        <end position="52"/>
    </location>
</feature>
<proteinExistence type="predicted"/>
<organism evidence="3 4">
    <name type="scientific">Trypanosoma congolense (strain IL3000)</name>
    <dbReference type="NCBI Taxonomy" id="1068625"/>
    <lineage>
        <taxon>Eukaryota</taxon>
        <taxon>Discoba</taxon>
        <taxon>Euglenozoa</taxon>
        <taxon>Kinetoplastea</taxon>
        <taxon>Metakinetoplastina</taxon>
        <taxon>Trypanosomatida</taxon>
        <taxon>Trypanosomatidae</taxon>
        <taxon>Trypanosoma</taxon>
        <taxon>Nannomonas</taxon>
    </lineage>
</organism>
<dbReference type="Proteomes" id="UP000000702">
    <property type="component" value="Unassembled WGS sequence"/>
</dbReference>
<sequence>MLRRRSRNVFASAVTMLRMTNCTARQHATGESTENDAGSCSEGGTQGTSGNGCAETLYRDRLISEILSRDKEIFELKRQHELSMLRVEQNQRRVLKDQEDRGMYYEQNCNVHTFDTVSVGLYTQRNTLYHTMSIERLRNVKLFTTVLVTVLTCFYFYYRYMINDDWVYVQKPMRLLGSRVGALAELREQMEEEQLGRESQRGLQRIS</sequence>
<protein>
    <submittedName>
        <fullName evidence="3">WGS project CAEQ00000000 data, annotated contig 235</fullName>
    </submittedName>
</protein>
<keyword evidence="2" id="KW-1133">Transmembrane helix</keyword>
<name>F9WDC4_TRYCI</name>
<dbReference type="VEuPathDB" id="TriTrypDB:TcIL3000_0_06000"/>
<feature type="transmembrane region" description="Helical" evidence="2">
    <location>
        <begin position="140"/>
        <end position="158"/>
    </location>
</feature>
<keyword evidence="2" id="KW-0472">Membrane</keyword>
<reference evidence="4" key="1">
    <citation type="submission" date="2011-07" db="EMBL/GenBank/DDBJ databases">
        <title>Divergent evolution of antigenic variation in African trypanosomes.</title>
        <authorList>
            <person name="Jackson A.P."/>
            <person name="Berry A."/>
            <person name="Allison H.C."/>
            <person name="Burton P."/>
            <person name="Anderson J."/>
            <person name="Aslett M."/>
            <person name="Brown R."/>
            <person name="Corton N."/>
            <person name="Harris D."/>
            <person name="Hauser H."/>
            <person name="Gamble J."/>
            <person name="Gilderthorp R."/>
            <person name="McQuillan J."/>
            <person name="Quail M.A."/>
            <person name="Sanders M."/>
            <person name="Van Tonder A."/>
            <person name="Ginger M.L."/>
            <person name="Donelson J.E."/>
            <person name="Field M.C."/>
            <person name="Barry J.D."/>
            <person name="Berriman M."/>
            <person name="Hertz-Fowler C."/>
        </authorList>
    </citation>
    <scope>NUCLEOTIDE SEQUENCE [LARGE SCALE GENOMIC DNA]</scope>
    <source>
        <strain evidence="4">IL3000</strain>
    </source>
</reference>
<feature type="compositionally biased region" description="Polar residues" evidence="1">
    <location>
        <begin position="26"/>
        <end position="38"/>
    </location>
</feature>
<keyword evidence="2" id="KW-0812">Transmembrane</keyword>
<evidence type="ECO:0000256" key="2">
    <source>
        <dbReference type="SAM" id="Phobius"/>
    </source>
</evidence>
<keyword evidence="4" id="KW-1185">Reference proteome</keyword>
<dbReference type="OMA" id="YHTMSIE"/>
<evidence type="ECO:0000313" key="4">
    <source>
        <dbReference type="Proteomes" id="UP000000702"/>
    </source>
</evidence>
<comment type="caution">
    <text evidence="3">The sequence shown here is derived from an EMBL/GenBank/DDBJ whole genome shotgun (WGS) entry which is preliminary data.</text>
</comment>
<reference evidence="3 4" key="2">
    <citation type="journal article" date="2012" name="Proc. Natl. Acad. Sci. U.S.A.">
        <title>Antigenic diversity is generated by distinct evolutionary mechanisms in African trypanosome species.</title>
        <authorList>
            <person name="Jackson A.P."/>
            <person name="Berry A."/>
            <person name="Aslett M."/>
            <person name="Allison H.C."/>
            <person name="Burton P."/>
            <person name="Vavrova-Anderson J."/>
            <person name="Brown R."/>
            <person name="Browne H."/>
            <person name="Corton N."/>
            <person name="Hauser H."/>
            <person name="Gamble J."/>
            <person name="Gilderthorp R."/>
            <person name="Marcello L."/>
            <person name="McQuillan J."/>
            <person name="Otto T.D."/>
            <person name="Quail M.A."/>
            <person name="Sanders M.J."/>
            <person name="van Tonder A."/>
            <person name="Ginger M.L."/>
            <person name="Field M.C."/>
            <person name="Barry J.D."/>
            <person name="Hertz-Fowler C."/>
            <person name="Berriman M."/>
        </authorList>
    </citation>
    <scope>NUCLEOTIDE SEQUENCE [LARGE SCALE GENOMIC DNA]</scope>
    <source>
        <strain evidence="3 4">IL3000</strain>
    </source>
</reference>
<evidence type="ECO:0000256" key="1">
    <source>
        <dbReference type="SAM" id="MobiDB-lite"/>
    </source>
</evidence>